<feature type="transmembrane region" description="Helical" evidence="5">
    <location>
        <begin position="682"/>
        <end position="707"/>
    </location>
</feature>
<dbReference type="Pfam" id="PF00002">
    <property type="entry name" value="7tm_2"/>
    <property type="match status" value="2"/>
</dbReference>
<dbReference type="Pfam" id="PF22261">
    <property type="entry name" value="GPR128_GAIN_subdom_B"/>
    <property type="match status" value="1"/>
</dbReference>
<evidence type="ECO:0000259" key="6">
    <source>
        <dbReference type="PROSITE" id="PS50261"/>
    </source>
</evidence>
<feature type="transmembrane region" description="Helical" evidence="5">
    <location>
        <begin position="361"/>
        <end position="381"/>
    </location>
</feature>
<dbReference type="Gene3D" id="2.60.220.50">
    <property type="match status" value="1"/>
</dbReference>
<gene>
    <name evidence="7" type="ORF">E1301_Tti020948</name>
</gene>
<feature type="transmembrane region" description="Helical" evidence="5">
    <location>
        <begin position="507"/>
        <end position="531"/>
    </location>
</feature>
<dbReference type="GO" id="GO:0004930">
    <property type="term" value="F:G protein-coupled receptor activity"/>
    <property type="evidence" value="ECO:0007669"/>
    <property type="project" value="InterPro"/>
</dbReference>
<dbReference type="PANTHER" id="PTHR47767">
    <property type="entry name" value="ADHESION G PROTEIN-COUPLED RECEPTOR G7"/>
    <property type="match status" value="1"/>
</dbReference>
<dbReference type="SMART" id="SM00543">
    <property type="entry name" value="MIF4G"/>
    <property type="match status" value="1"/>
</dbReference>
<feature type="domain" description="G-protein coupled receptors family 2 profile 2" evidence="6">
    <location>
        <begin position="326"/>
        <end position="527"/>
    </location>
</feature>
<protein>
    <submittedName>
        <fullName evidence="7">Eukaryotic translation initiation factor 4 gamma 3</fullName>
    </submittedName>
</protein>
<feature type="transmembrane region" description="Helical" evidence="5">
    <location>
        <begin position="719"/>
        <end position="738"/>
    </location>
</feature>
<feature type="transmembrane region" description="Helical" evidence="5">
    <location>
        <begin position="418"/>
        <end position="440"/>
    </location>
</feature>
<dbReference type="EMBL" id="SOYY01000014">
    <property type="protein sequence ID" value="KAA0712384.1"/>
    <property type="molecule type" value="Genomic_DNA"/>
</dbReference>
<dbReference type="Pfam" id="PF01825">
    <property type="entry name" value="GPS"/>
    <property type="match status" value="1"/>
</dbReference>
<dbReference type="InterPro" id="IPR000203">
    <property type="entry name" value="GPS"/>
</dbReference>
<evidence type="ECO:0000256" key="2">
    <source>
        <dbReference type="ARBA" id="ARBA00022692"/>
    </source>
</evidence>
<keyword evidence="4 5" id="KW-0472">Membrane</keyword>
<dbReference type="GO" id="GO:0003723">
    <property type="term" value="F:RNA binding"/>
    <property type="evidence" value="ECO:0007669"/>
    <property type="project" value="InterPro"/>
</dbReference>
<feature type="transmembrane region" description="Helical" evidence="5">
    <location>
        <begin position="770"/>
        <end position="789"/>
    </location>
</feature>
<comment type="caution">
    <text evidence="7">The sequence shown here is derived from an EMBL/GenBank/DDBJ whole genome shotgun (WGS) entry which is preliminary data.</text>
</comment>
<dbReference type="GO" id="GO:0007166">
    <property type="term" value="P:cell surface receptor signaling pathway"/>
    <property type="evidence" value="ECO:0007669"/>
    <property type="project" value="InterPro"/>
</dbReference>
<dbReference type="InterPro" id="IPR053986">
    <property type="entry name" value="GPR128_GAIN_subdom_B"/>
</dbReference>
<keyword evidence="8" id="KW-1185">Reference proteome</keyword>
<accession>A0A5A9NQG0</accession>
<organism evidence="7 8">
    <name type="scientific">Triplophysa tibetana</name>
    <dbReference type="NCBI Taxonomy" id="1572043"/>
    <lineage>
        <taxon>Eukaryota</taxon>
        <taxon>Metazoa</taxon>
        <taxon>Chordata</taxon>
        <taxon>Craniata</taxon>
        <taxon>Vertebrata</taxon>
        <taxon>Euteleostomi</taxon>
        <taxon>Actinopterygii</taxon>
        <taxon>Neopterygii</taxon>
        <taxon>Teleostei</taxon>
        <taxon>Ostariophysi</taxon>
        <taxon>Cypriniformes</taxon>
        <taxon>Nemacheilidae</taxon>
        <taxon>Triplophysa</taxon>
    </lineage>
</organism>
<feature type="domain" description="G-protein coupled receptors family 2 profile 2" evidence="6">
    <location>
        <begin position="683"/>
        <end position="820"/>
    </location>
</feature>
<evidence type="ECO:0000256" key="4">
    <source>
        <dbReference type="ARBA" id="ARBA00023136"/>
    </source>
</evidence>
<keyword evidence="2 5" id="KW-0812">Transmembrane</keyword>
<dbReference type="InterPro" id="IPR003890">
    <property type="entry name" value="MIF4G-like_typ-3"/>
</dbReference>
<dbReference type="SUPFAM" id="SSF48371">
    <property type="entry name" value="ARM repeat"/>
    <property type="match status" value="2"/>
</dbReference>
<dbReference type="GO" id="GO:0003743">
    <property type="term" value="F:translation initiation factor activity"/>
    <property type="evidence" value="ECO:0007669"/>
    <property type="project" value="UniProtKB-KW"/>
</dbReference>
<dbReference type="GO" id="GO:0016020">
    <property type="term" value="C:membrane"/>
    <property type="evidence" value="ECO:0007669"/>
    <property type="project" value="UniProtKB-SubCell"/>
</dbReference>
<dbReference type="Proteomes" id="UP000324632">
    <property type="component" value="Chromosome 14"/>
</dbReference>
<evidence type="ECO:0000313" key="7">
    <source>
        <dbReference type="EMBL" id="KAA0712384.1"/>
    </source>
</evidence>
<keyword evidence="3 5" id="KW-1133">Transmembrane helix</keyword>
<dbReference type="Gene3D" id="1.25.40.180">
    <property type="match status" value="2"/>
</dbReference>
<dbReference type="InterPro" id="IPR046338">
    <property type="entry name" value="GAIN_dom_sf"/>
</dbReference>
<dbReference type="InterPro" id="IPR016024">
    <property type="entry name" value="ARM-type_fold"/>
</dbReference>
<evidence type="ECO:0000256" key="5">
    <source>
        <dbReference type="SAM" id="Phobius"/>
    </source>
</evidence>
<dbReference type="PANTHER" id="PTHR47767:SF1">
    <property type="entry name" value="ADHESION G PROTEIN-COUPLED RECEPTOR G7"/>
    <property type="match status" value="1"/>
</dbReference>
<dbReference type="AlphaFoldDB" id="A0A5A9NQG0"/>
<feature type="transmembrane region" description="Helical" evidence="5">
    <location>
        <begin position="325"/>
        <end position="349"/>
    </location>
</feature>
<dbReference type="PROSITE" id="PS50261">
    <property type="entry name" value="G_PROTEIN_RECEP_F2_4"/>
    <property type="match status" value="2"/>
</dbReference>
<evidence type="ECO:0000256" key="3">
    <source>
        <dbReference type="ARBA" id="ARBA00022989"/>
    </source>
</evidence>
<dbReference type="Gene3D" id="1.20.1070.10">
    <property type="entry name" value="Rhodopsin 7-helix transmembrane proteins"/>
    <property type="match status" value="2"/>
</dbReference>
<comment type="subcellular location">
    <subcellularLocation>
        <location evidence="1">Membrane</location>
        <topology evidence="1">Multi-pass membrane protein</topology>
    </subcellularLocation>
</comment>
<dbReference type="InterPro" id="IPR053066">
    <property type="entry name" value="ADGR_G7"/>
</dbReference>
<reference evidence="7 8" key="1">
    <citation type="journal article" date="2019" name="Mol. Ecol. Resour.">
        <title>Chromosome-level genome assembly of Triplophysa tibetana, a fish adapted to the harsh high-altitude environment of the Tibetan Plateau.</title>
        <authorList>
            <person name="Yang X."/>
            <person name="Liu H."/>
            <person name="Ma Z."/>
            <person name="Zou Y."/>
            <person name="Zou M."/>
            <person name="Mao Y."/>
            <person name="Li X."/>
            <person name="Wang H."/>
            <person name="Chen T."/>
            <person name="Wang W."/>
            <person name="Yang R."/>
        </authorList>
    </citation>
    <scope>NUCLEOTIDE SEQUENCE [LARGE SCALE GENOMIC DNA]</scope>
    <source>
        <strain evidence="7">TTIB1903HZAU</strain>
        <tissue evidence="7">Muscle</tissue>
    </source>
</reference>
<dbReference type="InterPro" id="IPR000832">
    <property type="entry name" value="GPCR_2_secretin-like"/>
</dbReference>
<dbReference type="InterPro" id="IPR017981">
    <property type="entry name" value="GPCR_2-like_7TM"/>
</dbReference>
<feature type="transmembrane region" description="Helical" evidence="5">
    <location>
        <begin position="452"/>
        <end position="472"/>
    </location>
</feature>
<keyword evidence="7" id="KW-0648">Protein biosynthesis</keyword>
<name>A0A5A9NQG0_9TELE</name>
<keyword evidence="7" id="KW-0396">Initiation factor</keyword>
<dbReference type="SMART" id="SM00303">
    <property type="entry name" value="GPS"/>
    <property type="match status" value="1"/>
</dbReference>
<dbReference type="Pfam" id="PF02854">
    <property type="entry name" value="MIF4G"/>
    <property type="match status" value="2"/>
</dbReference>
<proteinExistence type="predicted"/>
<feature type="transmembrane region" description="Helical" evidence="5">
    <location>
        <begin position="12"/>
        <end position="31"/>
    </location>
</feature>
<sequence length="1247" mass="141877">MQIYTSNRTFEIILRLPALIVDISLGTIYTFNDLYAIDKKNSFLNQMSLYNIIITSAQETTTSGYNITLTTFNVRNESVTTDGQTTTSETVDTTIATTFDSVNESVWTEGQNTTWLNMTLDLVSTTPQPTLQCLVGVLSDTVGFVPKASAVCLNSTRSFGEFRFMNCVWTLEILQDMVNTLEDFALYMSMNDTTSGGLVQPNLAIHYIKVPSGTPQVQLYRRTETFLGPGTEAASTRSSSGYPAEIQLTLHLQKDVQKNLENRNVGIGVVMYKNDHFFKSKSFNMQIGTKRRVVSAGLTDKQILDHIKFNIMPKSYKADDQYSEALNWISILGCSMSLVGLVLTVLYQIRTRKSRGTNSTMLLVNICVCMTFFYLIFIFGINNPIQHKNNSKSLMNLLPASDWHQALDEGPCTPVTALLQYFLLATFTWNIMYAAHVFFLIRNALNGPPAGFLVFAIIAGWGLPALIVGISLGTTYSFKDPLGYRQEEFCWLASLDKEGRFDPKRPMLWGFLLPLAVMLSFNIVVLVYFSLTICRAKPNLKSVYFSAGIPKASALCNITTRTFDDPNILKCDLTLEKVFTLSQRFKSSLNTKRRVLSANLSEYQDMEIQFAVTTSNDSTVDLYNFACVFWSYSKKDWSTEGCKKTEIFSGHVHCSCESINHENRLNFAILMTFNTNYKYSEALHWISTTGCSLSLVGLAVTVVYQIATRKSRGCSPTLLSVNICLGMMVFYLLFMFGINNPVKHAKEAISFLENKVPESDHKKYTDEGPCTIFTALIHYFLLATFTWNFLYGIHVFRLFKATISGPPPWFLKMSVAFGWGETSFYGRISYRKAMKPTHPQILTLSDYPMSSETIEFARAVDVTDQLTRIRSNGLELVRSFRSILNKLTPEKFDQLMVKVTELQIDTIERIRYVAELVHQKAISEPSFSVTYSRMYRKMANLKDPSKPSKARSSFKSILLRFYLEQFDKDQEKEDSFAIKQKEMEAASAGEQEILRQELAEAKAKARRCSIGNVNFIGKLYKWTMLKETIINECVTKSLKQNDDETLECLCKLLNTVGKELDVGEGKIKMDEYIHQMETFVKESKTSRRIRFMMQDVMILRLLRAPMKNKPYIDVGFKSLLLQFCWKQIEKDQDVRCLVNSIKFFIELFKQKLLTEAIMQECVVKLLKQQEGKILECLCHLLTSVGKEMDVREAKNLVKKQKSGSKRIRNMIKDVLVLRMPAPEPECLGISTVFWEFLAITCLCDVDP</sequence>
<evidence type="ECO:0000313" key="8">
    <source>
        <dbReference type="Proteomes" id="UP000324632"/>
    </source>
</evidence>
<evidence type="ECO:0000256" key="1">
    <source>
        <dbReference type="ARBA" id="ARBA00004141"/>
    </source>
</evidence>